<dbReference type="PROSITE" id="PS50109">
    <property type="entry name" value="HIS_KIN"/>
    <property type="match status" value="1"/>
</dbReference>
<dbReference type="Pfam" id="PF08448">
    <property type="entry name" value="PAS_4"/>
    <property type="match status" value="2"/>
</dbReference>
<name>A0ABR9TW01_9NOSO</name>
<dbReference type="CDD" id="cd00082">
    <property type="entry name" value="HisKA"/>
    <property type="match status" value="1"/>
</dbReference>
<dbReference type="Pfam" id="PF02518">
    <property type="entry name" value="HATPase_c"/>
    <property type="match status" value="1"/>
</dbReference>
<evidence type="ECO:0000256" key="1">
    <source>
        <dbReference type="ARBA" id="ARBA00000085"/>
    </source>
</evidence>
<dbReference type="PROSITE" id="PS50113">
    <property type="entry name" value="PAC"/>
    <property type="match status" value="1"/>
</dbReference>
<evidence type="ECO:0000256" key="2">
    <source>
        <dbReference type="ARBA" id="ARBA00012438"/>
    </source>
</evidence>
<feature type="domain" description="Histidine kinase" evidence="10">
    <location>
        <begin position="757"/>
        <end position="1034"/>
    </location>
</feature>
<dbReference type="NCBIfam" id="TIGR00229">
    <property type="entry name" value="sensory_box"/>
    <property type="match status" value="4"/>
</dbReference>
<evidence type="ECO:0000256" key="4">
    <source>
        <dbReference type="ARBA" id="ARBA00022679"/>
    </source>
</evidence>
<dbReference type="Proteomes" id="UP000647836">
    <property type="component" value="Unassembled WGS sequence"/>
</dbReference>
<feature type="domain" description="PAS" evidence="11">
    <location>
        <begin position="466"/>
        <end position="535"/>
    </location>
</feature>
<keyword evidence="5" id="KW-0547">Nucleotide-binding</keyword>
<dbReference type="Gene3D" id="1.10.287.130">
    <property type="match status" value="1"/>
</dbReference>
<dbReference type="PANTHER" id="PTHR43065">
    <property type="entry name" value="SENSOR HISTIDINE KINASE"/>
    <property type="match status" value="1"/>
</dbReference>
<dbReference type="PANTHER" id="PTHR43065:SF50">
    <property type="entry name" value="HISTIDINE KINASE"/>
    <property type="match status" value="1"/>
</dbReference>
<dbReference type="SUPFAM" id="SSF47384">
    <property type="entry name" value="Homodimeric domain of signal transducing histidine kinase"/>
    <property type="match status" value="1"/>
</dbReference>
<dbReference type="SMART" id="SM00388">
    <property type="entry name" value="HisKA"/>
    <property type="match status" value="1"/>
</dbReference>
<proteinExistence type="predicted"/>
<dbReference type="InterPro" id="IPR013767">
    <property type="entry name" value="PAS_fold"/>
</dbReference>
<dbReference type="SUPFAM" id="SSF55874">
    <property type="entry name" value="ATPase domain of HSP90 chaperone/DNA topoisomerase II/histidine kinase"/>
    <property type="match status" value="1"/>
</dbReference>
<dbReference type="InterPro" id="IPR036097">
    <property type="entry name" value="HisK_dim/P_sf"/>
</dbReference>
<dbReference type="InterPro" id="IPR036890">
    <property type="entry name" value="HATPase_C_sf"/>
</dbReference>
<accession>A0ABR9TW01</accession>
<dbReference type="EC" id="2.7.13.3" evidence="2"/>
<dbReference type="SUPFAM" id="SSF55785">
    <property type="entry name" value="PYP-like sensor domain (PAS domain)"/>
    <property type="match status" value="5"/>
</dbReference>
<comment type="caution">
    <text evidence="13">The sequence shown here is derived from an EMBL/GenBank/DDBJ whole genome shotgun (WGS) entry which is preliminary data.</text>
</comment>
<evidence type="ECO:0000259" key="12">
    <source>
        <dbReference type="PROSITE" id="PS50113"/>
    </source>
</evidence>
<dbReference type="CDD" id="cd00130">
    <property type="entry name" value="PAS"/>
    <property type="match status" value="4"/>
</dbReference>
<evidence type="ECO:0000256" key="9">
    <source>
        <dbReference type="SAM" id="Coils"/>
    </source>
</evidence>
<sequence length="1038" mass="118016">MNHPSFLDNHAAKQNTQQNFSLAFLHQTLNSISDPIFVKDRQHRWVLVNDRYCDFVGHSREELIGKSDYDFFLQAEADVLREKDELVFTTNITNENQDIFTDAQGITHLISTKKSCFEDETGNKFLVGSIRDIILQNEAGKVLSVAGRVADTTDLMKTCEALRETLEELQVVEEELRQQNKELAIARETAELEHQRYQDLFDLAPDAYLVTDVAGIIKEANYVAAALLSVRQKFLVGKPFILFIAESGRQTFMNQLASLQQVQDWEIDLQPRRGTAFPARIKMVAMYAQGQQVGWRWLLGDISEQQAALRDVYDELRLRQQAEKDLHRINAVLQAQQEASIYGILIVDENLTVTSFNQKFSQLWQIPAALLQAGSDRQLVEWVLNQLVNPDEFVAKVEYLYQHPEESSRDEIFLKSGKIFERYSAPVRKQLGACDRTSLVEDYYGRIWYYRDITEYKQAEAELRASKQRLALLIEQTPLAIIEWNTNFEVQTWNRAAERIFGYTAEEMLGKHFDIVIPENIKKQVNEIITALLTQRGGGFSVNENVTKDGRTMVCEWYNNPLVAPDGQVIGVASMVLDITERKRAEEEQQKFVALIENSSDFIGIASMEGQVLYVNPAGLKMVGLSSLEAAKTKFLVDFYSPEAFAEFQQQIIPLMSQHGFWQGEFRHRHFQTGIEIPTDCSLFMVKHPETGEPFCRVAVVRDITERKQAKEALLKSEAQLRQQAQELKVALCELQNTQTHLIQTEKMSSLGQLVAGVAHEINNPVNFIYGNLTPAKEYTQDLLSLLQLYQNNYPEPVLEIQDFADQIELDFLKSDLPQIINSMKVGADRIREIVLSLRTFSRLDEAEMKAVDIHEGIDSTLMILQSRLKDNDQRPTIEIIKEYGKLPLVECYAGQLNQVFMNILSNAIDALEESFVICHTLREGEAPMSLGNNSKQRTNYKGLMTSPIICIRTKLQEPNQVTIKISDTGLGIPEDVKKQLFDPFFTTKPIGQGTGMGLAISYQIITERHGGSLECFSQLGQGAEFVIKIPLIQSTST</sequence>
<dbReference type="SMART" id="SM00387">
    <property type="entry name" value="HATPase_c"/>
    <property type="match status" value="1"/>
</dbReference>
<evidence type="ECO:0000256" key="3">
    <source>
        <dbReference type="ARBA" id="ARBA00022553"/>
    </source>
</evidence>
<dbReference type="InterPro" id="IPR000700">
    <property type="entry name" value="PAS-assoc_C"/>
</dbReference>
<evidence type="ECO:0000256" key="7">
    <source>
        <dbReference type="ARBA" id="ARBA00022840"/>
    </source>
</evidence>
<dbReference type="SMART" id="SM00086">
    <property type="entry name" value="PAC"/>
    <property type="match status" value="3"/>
</dbReference>
<protein>
    <recommendedName>
        <fullName evidence="2">histidine kinase</fullName>
        <ecNumber evidence="2">2.7.13.3</ecNumber>
    </recommendedName>
</protein>
<dbReference type="RefSeq" id="WP_194042291.1">
    <property type="nucleotide sequence ID" value="NZ_JADEXF010000149.1"/>
</dbReference>
<dbReference type="InterPro" id="IPR013656">
    <property type="entry name" value="PAS_4"/>
</dbReference>
<dbReference type="InterPro" id="IPR005467">
    <property type="entry name" value="His_kinase_dom"/>
</dbReference>
<dbReference type="InterPro" id="IPR004358">
    <property type="entry name" value="Sig_transdc_His_kin-like_C"/>
</dbReference>
<dbReference type="InterPro" id="IPR035965">
    <property type="entry name" value="PAS-like_dom_sf"/>
</dbReference>
<dbReference type="PROSITE" id="PS50112">
    <property type="entry name" value="PAS"/>
    <property type="match status" value="3"/>
</dbReference>
<evidence type="ECO:0000256" key="5">
    <source>
        <dbReference type="ARBA" id="ARBA00022741"/>
    </source>
</evidence>
<feature type="domain" description="PAS" evidence="11">
    <location>
        <begin position="21"/>
        <end position="91"/>
    </location>
</feature>
<evidence type="ECO:0000259" key="11">
    <source>
        <dbReference type="PROSITE" id="PS50112"/>
    </source>
</evidence>
<organism evidence="13 14">
    <name type="scientific">Nostoc cf. edaphicum LEGE 07299</name>
    <dbReference type="NCBI Taxonomy" id="2777974"/>
    <lineage>
        <taxon>Bacteria</taxon>
        <taxon>Bacillati</taxon>
        <taxon>Cyanobacteriota</taxon>
        <taxon>Cyanophyceae</taxon>
        <taxon>Nostocales</taxon>
        <taxon>Nostocaceae</taxon>
        <taxon>Nostoc</taxon>
    </lineage>
</organism>
<dbReference type="Gene3D" id="3.30.565.10">
    <property type="entry name" value="Histidine kinase-like ATPase, C-terminal domain"/>
    <property type="match status" value="1"/>
</dbReference>
<evidence type="ECO:0000313" key="14">
    <source>
        <dbReference type="Proteomes" id="UP000647836"/>
    </source>
</evidence>
<evidence type="ECO:0000256" key="6">
    <source>
        <dbReference type="ARBA" id="ARBA00022777"/>
    </source>
</evidence>
<keyword evidence="4" id="KW-0808">Transferase</keyword>
<keyword evidence="6" id="KW-0418">Kinase</keyword>
<comment type="catalytic activity">
    <reaction evidence="1">
        <text>ATP + protein L-histidine = ADP + protein N-phospho-L-histidine.</text>
        <dbReference type="EC" id="2.7.13.3"/>
    </reaction>
</comment>
<feature type="domain" description="PAC" evidence="12">
    <location>
        <begin position="536"/>
        <end position="591"/>
    </location>
</feature>
<dbReference type="Gene3D" id="3.30.450.20">
    <property type="entry name" value="PAS domain"/>
    <property type="match status" value="5"/>
</dbReference>
<keyword evidence="8" id="KW-0902">Two-component regulatory system</keyword>
<evidence type="ECO:0000259" key="10">
    <source>
        <dbReference type="PROSITE" id="PS50109"/>
    </source>
</evidence>
<keyword evidence="3" id="KW-0597">Phosphoprotein</keyword>
<feature type="domain" description="PAS" evidence="11">
    <location>
        <begin position="588"/>
        <end position="659"/>
    </location>
</feature>
<keyword evidence="7" id="KW-0067">ATP-binding</keyword>
<dbReference type="SMART" id="SM00091">
    <property type="entry name" value="PAS"/>
    <property type="match status" value="5"/>
</dbReference>
<evidence type="ECO:0000313" key="13">
    <source>
        <dbReference type="EMBL" id="MBE9104590.1"/>
    </source>
</evidence>
<gene>
    <name evidence="13" type="ORF">IQ229_06460</name>
</gene>
<keyword evidence="14" id="KW-1185">Reference proteome</keyword>
<dbReference type="InterPro" id="IPR001610">
    <property type="entry name" value="PAC"/>
</dbReference>
<dbReference type="InterPro" id="IPR003661">
    <property type="entry name" value="HisK_dim/P_dom"/>
</dbReference>
<dbReference type="InterPro" id="IPR003594">
    <property type="entry name" value="HATPase_dom"/>
</dbReference>
<feature type="coiled-coil region" evidence="9">
    <location>
        <begin position="155"/>
        <end position="193"/>
    </location>
</feature>
<keyword evidence="9" id="KW-0175">Coiled coil</keyword>
<dbReference type="Pfam" id="PF00989">
    <property type="entry name" value="PAS"/>
    <property type="match status" value="2"/>
</dbReference>
<evidence type="ECO:0000256" key="8">
    <source>
        <dbReference type="ARBA" id="ARBA00023012"/>
    </source>
</evidence>
<dbReference type="PRINTS" id="PR00344">
    <property type="entry name" value="BCTRLSENSOR"/>
</dbReference>
<reference evidence="13 14" key="1">
    <citation type="submission" date="2020-10" db="EMBL/GenBank/DDBJ databases">
        <authorList>
            <person name="Castelo-Branco R."/>
            <person name="Eusebio N."/>
            <person name="Adriana R."/>
            <person name="Vieira A."/>
            <person name="Brugerolle De Fraissinette N."/>
            <person name="Rezende De Castro R."/>
            <person name="Schneider M.P."/>
            <person name="Vasconcelos V."/>
            <person name="Leao P.N."/>
        </authorList>
    </citation>
    <scope>NUCLEOTIDE SEQUENCE [LARGE SCALE GENOMIC DNA]</scope>
    <source>
        <strain evidence="13 14">LEGE 07299</strain>
    </source>
</reference>
<dbReference type="InterPro" id="IPR000014">
    <property type="entry name" value="PAS"/>
</dbReference>
<dbReference type="EMBL" id="JADEXF010000149">
    <property type="protein sequence ID" value="MBE9104590.1"/>
    <property type="molecule type" value="Genomic_DNA"/>
</dbReference>